<dbReference type="STRING" id="1123237.Salmuc_01132"/>
<evidence type="ECO:0000256" key="1">
    <source>
        <dbReference type="ARBA" id="ARBA00005709"/>
    </source>
</evidence>
<dbReference type="PANTHER" id="PTHR42792">
    <property type="entry name" value="FLAGELLIN"/>
    <property type="match status" value="1"/>
</dbReference>
<evidence type="ECO:0000256" key="2">
    <source>
        <dbReference type="ARBA" id="ARBA00023143"/>
    </source>
</evidence>
<comment type="function">
    <text evidence="3">Flagellin is the subunit protein which polymerizes to form the filaments of bacterial flagella.</text>
</comment>
<dbReference type="Pfam" id="PF00669">
    <property type="entry name" value="Flagellin_N"/>
    <property type="match status" value="1"/>
</dbReference>
<dbReference type="eggNOG" id="COG1344">
    <property type="taxonomic scope" value="Bacteria"/>
</dbReference>
<comment type="subcellular location">
    <subcellularLocation>
        <location evidence="3">Secreted</location>
    </subcellularLocation>
    <subcellularLocation>
        <location evidence="3">Bacterial flagellum</location>
    </subcellularLocation>
</comment>
<reference evidence="7" key="1">
    <citation type="journal article" date="2014" name="Stand. Genomic Sci.">
        <title>Genome sequence of the exopolysaccharide-producing Salipiger mucosus type strain (DSM 16094(T)), a moderately halophilic member of the Roseobacter clade.</title>
        <authorList>
            <person name="Riedel T."/>
            <person name="Spring S."/>
            <person name="Fiebig A."/>
            <person name="Petersen J."/>
            <person name="Kyrpides N.C."/>
            <person name="Goker M."/>
            <person name="Klenk H.P."/>
        </authorList>
    </citation>
    <scope>NUCLEOTIDE SEQUENCE [LARGE SCALE GENOMIC DNA]</scope>
    <source>
        <strain evidence="7">DSM 16094</strain>
    </source>
</reference>
<keyword evidence="6" id="KW-0282">Flagellum</keyword>
<dbReference type="OrthoDB" id="8328560at2"/>
<dbReference type="InterPro" id="IPR001029">
    <property type="entry name" value="Flagellin_N"/>
</dbReference>
<accession>S9QUX6</accession>
<feature type="domain" description="Flagellin N-terminal" evidence="4">
    <location>
        <begin position="4"/>
        <end position="136"/>
    </location>
</feature>
<proteinExistence type="inferred from homology"/>
<keyword evidence="2 3" id="KW-0975">Bacterial flagellum</keyword>
<evidence type="ECO:0000259" key="4">
    <source>
        <dbReference type="Pfam" id="PF00669"/>
    </source>
</evidence>
<dbReference type="Proteomes" id="UP000015347">
    <property type="component" value="Unassembled WGS sequence"/>
</dbReference>
<evidence type="ECO:0000313" key="7">
    <source>
        <dbReference type="Proteomes" id="UP000015347"/>
    </source>
</evidence>
<dbReference type="InterPro" id="IPR046358">
    <property type="entry name" value="Flagellin_C"/>
</dbReference>
<name>S9QUX6_9RHOB</name>
<dbReference type="EMBL" id="APVH01000010">
    <property type="protein sequence ID" value="EPX85176.1"/>
    <property type="molecule type" value="Genomic_DNA"/>
</dbReference>
<dbReference type="RefSeq" id="WP_020040920.1">
    <property type="nucleotide sequence ID" value="NZ_KE557273.1"/>
</dbReference>
<keyword evidence="3" id="KW-0964">Secreted</keyword>
<dbReference type="AlphaFoldDB" id="S9QUX6"/>
<dbReference type="GO" id="GO:0009288">
    <property type="term" value="C:bacterial-type flagellum"/>
    <property type="evidence" value="ECO:0007669"/>
    <property type="project" value="UniProtKB-SubCell"/>
</dbReference>
<keyword evidence="7" id="KW-1185">Reference proteome</keyword>
<protein>
    <recommendedName>
        <fullName evidence="3">Flagellin</fullName>
    </recommendedName>
</protein>
<dbReference type="GO" id="GO:0005576">
    <property type="term" value="C:extracellular region"/>
    <property type="evidence" value="ECO:0007669"/>
    <property type="project" value="UniProtKB-SubCell"/>
</dbReference>
<evidence type="ECO:0000256" key="3">
    <source>
        <dbReference type="RuleBase" id="RU362073"/>
    </source>
</evidence>
<evidence type="ECO:0000313" key="6">
    <source>
        <dbReference type="EMBL" id="EPX85176.1"/>
    </source>
</evidence>
<evidence type="ECO:0000259" key="5">
    <source>
        <dbReference type="Pfam" id="PF00700"/>
    </source>
</evidence>
<dbReference type="Gene3D" id="1.20.1330.10">
    <property type="entry name" value="f41 fragment of flagellin, N-terminal domain"/>
    <property type="match status" value="1"/>
</dbReference>
<dbReference type="HOGENOM" id="CLU_011142_1_1_5"/>
<dbReference type="SUPFAM" id="SSF64518">
    <property type="entry name" value="Phase 1 flagellin"/>
    <property type="match status" value="1"/>
</dbReference>
<comment type="similarity">
    <text evidence="1 3">Belongs to the bacterial flagellin family.</text>
</comment>
<dbReference type="Pfam" id="PF00700">
    <property type="entry name" value="Flagellin_C"/>
    <property type="match status" value="1"/>
</dbReference>
<comment type="caution">
    <text evidence="6">The sequence shown here is derived from an EMBL/GenBank/DDBJ whole genome shotgun (WGS) entry which is preliminary data.</text>
</comment>
<sequence>MSSILTNEGAMTALQTLRSIGGEIETTQAEIATGRKVARPGDNAAVWAIAKTMEADVAGFRRVSESLALGDATLSVARRASETVTDLLTEIKGKVVTAQEQNVDRAKIQNDVDALRDQIGAVVGMAQFNGLNLLENREAGAGTGSVAILGGLDRGSAGVEPAHVTIRKRDLGTGASQIAATGGTYAAGVASVTLNDTRTGTIDLAGEAITAGTAFSLSVFGTDADGSSFDQADWRTTAAAAQTQGEMAAGSLGYVARDGDTAGDVARALARRWEAYALGNGRDADVLAITATGGGLRLSSEVTDGSDRIAVSLNRLDADAGNTIGGGLEMLAELDVTTAEGAALGLGQIESLIGVGIEVSAEFGSDQRRLETQADFVSGLSDSLRAGIGTLVDTDLEEASARLQALQVQQQLAVQALSIANSAPGALLGLFR</sequence>
<dbReference type="InterPro" id="IPR001492">
    <property type="entry name" value="Flagellin"/>
</dbReference>
<organism evidence="6 7">
    <name type="scientific">Salipiger mucosus DSM 16094</name>
    <dbReference type="NCBI Taxonomy" id="1123237"/>
    <lineage>
        <taxon>Bacteria</taxon>
        <taxon>Pseudomonadati</taxon>
        <taxon>Pseudomonadota</taxon>
        <taxon>Alphaproteobacteria</taxon>
        <taxon>Rhodobacterales</taxon>
        <taxon>Roseobacteraceae</taxon>
        <taxon>Salipiger</taxon>
    </lineage>
</organism>
<gene>
    <name evidence="6" type="ORF">Salmuc_01132</name>
</gene>
<dbReference type="PANTHER" id="PTHR42792:SF2">
    <property type="entry name" value="FLAGELLIN"/>
    <property type="match status" value="1"/>
</dbReference>
<feature type="domain" description="Flagellin C-terminal" evidence="5">
    <location>
        <begin position="358"/>
        <end position="430"/>
    </location>
</feature>
<dbReference type="GO" id="GO:0005198">
    <property type="term" value="F:structural molecule activity"/>
    <property type="evidence" value="ECO:0007669"/>
    <property type="project" value="UniProtKB-UniRule"/>
</dbReference>
<keyword evidence="6" id="KW-0969">Cilium</keyword>
<keyword evidence="6" id="KW-0966">Cell projection</keyword>